<keyword evidence="16" id="KW-1185">Reference proteome</keyword>
<keyword evidence="7 15" id="KW-0675">Receptor</keyword>
<dbReference type="Pfam" id="PF01094">
    <property type="entry name" value="ANF_receptor"/>
    <property type="match status" value="1"/>
</dbReference>
<evidence type="ECO:0000256" key="1">
    <source>
        <dbReference type="ARBA" id="ARBA00004141"/>
    </source>
</evidence>
<evidence type="ECO:0000313" key="16">
    <source>
        <dbReference type="Proteomes" id="UP000324585"/>
    </source>
</evidence>
<dbReference type="InterPro" id="IPR001320">
    <property type="entry name" value="Iontro_rcpt_C"/>
</dbReference>
<dbReference type="OMA" id="IVASHEW"/>
<dbReference type="SUPFAM" id="SSF53850">
    <property type="entry name" value="Periplasmic binding protein-like II"/>
    <property type="match status" value="1"/>
</dbReference>
<sequence>MRPNGARALVTGVHARRARVDGTKIWFVICALAVCVGDGMRRAHAQPQQESVAWPFLAALPDSDSQVHTNIRVAMELAEADFNQLSGSPVPLEMRPVNYTDDSNILSAVCALVPSGVFGIVGAPGVDDTLVLHTTFADVLLPIFTFTLGATGSATQGSNVYDVVPGTRTLASVLKRFLIRMKDQRDVQSASSSRYVGLTEIIGVIYEDGLFSQTIVPSLMAGDSTDIPFDENLDIVLTAVYRKGAGVDELLAPLTLVQEQDVRILIVIVESDSVELRLLLELASNMGLMSSSHEWYFVQGTSGGVKLLDPKSSASLVTLRQDMIGSLGVLPCAQERASWAAFAPRFHEAGGALSADGTIPWQALYAYDAVWLLGLTLQRAAQNKNAPLEPYARDSCLAEGVWEDGELFRSALANTTWSRPELLTGPMAFDQRLRTRHVLLDEEDRYNPTFCISNNHPDVLNGGLFVNLDRFDREGMFSRISPRFPQRFPQLAQNYPFDRAAATGRTLRVAVNHAPPFNIIQYENGGFLVLGINGQVIIGLARRLGFTYEFVEAYNATVNDLVDMVDKGEADLAMSWSTISASRLEKVDFTTPYHDVTLCFAIRIGGTDLEEDIWGFINPFSWQIWLAIFLFLFLVTTCFFALEGVHGNFDFTDKNYFSMYGRSCYISFALLLNQLSHEPQTVSGYVLTTGWLIFAFIVTASYVAELASFLVGSDVESLFSRGIVVLRDGTKDVSAIGVLDDGATEAYIRNHVIGCGSECTEQDMTYMKCADPTECYQAVIDGKIEAFVTDAPIAMYSALTEYCGQITVTGASFHHSNYGMMLPRNSALADDFNRILMEMREDGSLAAATQNYLPDASTCSADETLRPFTITSLGGLFIIVGVIMGVGFTIWVLRISGALAKIQAWLKKCFDHWGLSKATELPEDAKHRSKQLDLQRKLEVYELVEEYSIKRTEPSSFDKFDADAYFASREQSKRLQSLHSPDLGASSAWNSKADKRATVDENGQNTNQDLGVDIRNSPQDSGFTDRTDSAQGQSLSNFLLSLRKSPRDEDDRRRAKSTIRPKVSFRDDV</sequence>
<evidence type="ECO:0000256" key="6">
    <source>
        <dbReference type="ARBA" id="ARBA00023136"/>
    </source>
</evidence>
<dbReference type="SMART" id="SM00062">
    <property type="entry name" value="PBPb"/>
    <property type="match status" value="1"/>
</dbReference>
<dbReference type="InterPro" id="IPR001828">
    <property type="entry name" value="ANF_lig-bd_rcpt"/>
</dbReference>
<feature type="domain" description="Ionotropic glutamate receptor C-terminal" evidence="14">
    <location>
        <begin position="506"/>
        <end position="855"/>
    </location>
</feature>
<keyword evidence="10" id="KW-0407">Ion channel</keyword>
<feature type="transmembrane region" description="Helical" evidence="12">
    <location>
        <begin position="657"/>
        <end position="676"/>
    </location>
</feature>
<dbReference type="Gene3D" id="3.40.50.2300">
    <property type="match status" value="2"/>
</dbReference>
<keyword evidence="6 12" id="KW-0472">Membrane</keyword>
<dbReference type="Pfam" id="PF00497">
    <property type="entry name" value="SBP_bac_3"/>
    <property type="match status" value="1"/>
</dbReference>
<dbReference type="SMART" id="SM00079">
    <property type="entry name" value="PBPe"/>
    <property type="match status" value="1"/>
</dbReference>
<organism evidence="15 16">
    <name type="scientific">Porphyridium purpureum</name>
    <name type="common">Red alga</name>
    <name type="synonym">Porphyridium cruentum</name>
    <dbReference type="NCBI Taxonomy" id="35688"/>
    <lineage>
        <taxon>Eukaryota</taxon>
        <taxon>Rhodophyta</taxon>
        <taxon>Bangiophyceae</taxon>
        <taxon>Porphyridiales</taxon>
        <taxon>Porphyridiaceae</taxon>
        <taxon>Porphyridium</taxon>
    </lineage>
</organism>
<keyword evidence="3 12" id="KW-0812">Transmembrane</keyword>
<evidence type="ECO:0000256" key="4">
    <source>
        <dbReference type="ARBA" id="ARBA00022989"/>
    </source>
</evidence>
<feature type="compositionally biased region" description="Polar residues" evidence="11">
    <location>
        <begin position="1029"/>
        <end position="1039"/>
    </location>
</feature>
<name>A0A5J4YXE4_PORPP</name>
<evidence type="ECO:0000256" key="10">
    <source>
        <dbReference type="ARBA" id="ARBA00023303"/>
    </source>
</evidence>
<evidence type="ECO:0000256" key="12">
    <source>
        <dbReference type="SAM" id="Phobius"/>
    </source>
</evidence>
<dbReference type="OrthoDB" id="5984008at2759"/>
<dbReference type="EMBL" id="VRMN01000003">
    <property type="protein sequence ID" value="KAA8495828.1"/>
    <property type="molecule type" value="Genomic_DNA"/>
</dbReference>
<protein>
    <submittedName>
        <fullName evidence="15">Glutamate receptor ionotropic, delta-1</fullName>
    </submittedName>
</protein>
<evidence type="ECO:0000256" key="5">
    <source>
        <dbReference type="ARBA" id="ARBA00023065"/>
    </source>
</evidence>
<dbReference type="InterPro" id="IPR015683">
    <property type="entry name" value="Ionotropic_Glu_rcpt"/>
</dbReference>
<evidence type="ECO:0000256" key="11">
    <source>
        <dbReference type="SAM" id="MobiDB-lite"/>
    </source>
</evidence>
<keyword evidence="9" id="KW-1071">Ligand-gated ion channel</keyword>
<dbReference type="SUPFAM" id="SSF53822">
    <property type="entry name" value="Periplasmic binding protein-like I"/>
    <property type="match status" value="1"/>
</dbReference>
<dbReference type="Gene3D" id="3.40.190.10">
    <property type="entry name" value="Periplasmic binding protein-like II"/>
    <property type="match status" value="3"/>
</dbReference>
<feature type="transmembrane region" description="Helical" evidence="12">
    <location>
        <begin position="622"/>
        <end position="645"/>
    </location>
</feature>
<dbReference type="InterPro" id="IPR001638">
    <property type="entry name" value="Solute-binding_3/MltF_N"/>
</dbReference>
<proteinExistence type="predicted"/>
<evidence type="ECO:0000259" key="13">
    <source>
        <dbReference type="SMART" id="SM00062"/>
    </source>
</evidence>
<feature type="transmembrane region" description="Helical" evidence="12">
    <location>
        <begin position="682"/>
        <end position="704"/>
    </location>
</feature>
<feature type="transmembrane region" description="Helical" evidence="12">
    <location>
        <begin position="873"/>
        <end position="893"/>
    </location>
</feature>
<dbReference type="Proteomes" id="UP000324585">
    <property type="component" value="Unassembled WGS sequence"/>
</dbReference>
<evidence type="ECO:0000256" key="9">
    <source>
        <dbReference type="ARBA" id="ARBA00023286"/>
    </source>
</evidence>
<evidence type="ECO:0000256" key="2">
    <source>
        <dbReference type="ARBA" id="ARBA00022448"/>
    </source>
</evidence>
<dbReference type="PANTHER" id="PTHR18966">
    <property type="entry name" value="IONOTROPIC GLUTAMATE RECEPTOR"/>
    <property type="match status" value="1"/>
</dbReference>
<accession>A0A5J4YXE4</accession>
<keyword evidence="2" id="KW-0813">Transport</keyword>
<dbReference type="AlphaFoldDB" id="A0A5J4YXE4"/>
<evidence type="ECO:0000313" key="15">
    <source>
        <dbReference type="EMBL" id="KAA8495828.1"/>
    </source>
</evidence>
<evidence type="ECO:0000256" key="8">
    <source>
        <dbReference type="ARBA" id="ARBA00023180"/>
    </source>
</evidence>
<feature type="region of interest" description="Disordered" evidence="11">
    <location>
        <begin position="996"/>
        <end position="1069"/>
    </location>
</feature>
<evidence type="ECO:0000256" key="7">
    <source>
        <dbReference type="ARBA" id="ARBA00023170"/>
    </source>
</evidence>
<reference evidence="16" key="1">
    <citation type="journal article" date="2019" name="Nat. Commun.">
        <title>Expansion of phycobilisome linker gene families in mesophilic red algae.</title>
        <authorList>
            <person name="Lee J."/>
            <person name="Kim D."/>
            <person name="Bhattacharya D."/>
            <person name="Yoon H.S."/>
        </authorList>
    </citation>
    <scope>NUCLEOTIDE SEQUENCE [LARGE SCALE GENOMIC DNA]</scope>
    <source>
        <strain evidence="16">CCMP 1328</strain>
    </source>
</reference>
<comment type="caution">
    <text evidence="15">The sequence shown here is derived from an EMBL/GenBank/DDBJ whole genome shotgun (WGS) entry which is preliminary data.</text>
</comment>
<dbReference type="InterPro" id="IPR028082">
    <property type="entry name" value="Peripla_BP_I"/>
</dbReference>
<comment type="subcellular location">
    <subcellularLocation>
        <location evidence="1">Membrane</location>
        <topology evidence="1">Multi-pass membrane protein</topology>
    </subcellularLocation>
</comment>
<keyword evidence="5" id="KW-0406">Ion transport</keyword>
<evidence type="ECO:0000259" key="14">
    <source>
        <dbReference type="SMART" id="SM00079"/>
    </source>
</evidence>
<gene>
    <name evidence="15" type="ORF">FVE85_1983</name>
</gene>
<keyword evidence="4 12" id="KW-1133">Transmembrane helix</keyword>
<dbReference type="Gene3D" id="1.10.287.70">
    <property type="match status" value="1"/>
</dbReference>
<dbReference type="GO" id="GO:0016020">
    <property type="term" value="C:membrane"/>
    <property type="evidence" value="ECO:0007669"/>
    <property type="project" value="UniProtKB-SubCell"/>
</dbReference>
<dbReference type="GO" id="GO:0015276">
    <property type="term" value="F:ligand-gated monoatomic ion channel activity"/>
    <property type="evidence" value="ECO:0007669"/>
    <property type="project" value="InterPro"/>
</dbReference>
<evidence type="ECO:0000256" key="3">
    <source>
        <dbReference type="ARBA" id="ARBA00022692"/>
    </source>
</evidence>
<feature type="domain" description="Solute-binding protein family 3/N-terminal" evidence="13">
    <location>
        <begin position="506"/>
        <end position="856"/>
    </location>
</feature>
<keyword evidence="8" id="KW-0325">Glycoprotein</keyword>